<comment type="catalytic activity">
    <reaction evidence="6">
        <text>L-lysyl-tRNA(Lys) + a 1,2-diacyl-sn-glycero-3-phospho-(1'-sn-glycerol) = a 1,2-diacyl-sn-glycero-3-phospho-1'-(3'-O-L-lysyl)-sn-glycerol + tRNA(Lys)</text>
        <dbReference type="Rhea" id="RHEA:10668"/>
        <dbReference type="Rhea" id="RHEA-COMP:9696"/>
        <dbReference type="Rhea" id="RHEA-COMP:9697"/>
        <dbReference type="ChEBI" id="CHEBI:64716"/>
        <dbReference type="ChEBI" id="CHEBI:75792"/>
        <dbReference type="ChEBI" id="CHEBI:78442"/>
        <dbReference type="ChEBI" id="CHEBI:78529"/>
        <dbReference type="EC" id="2.3.2.3"/>
    </reaction>
</comment>
<keyword evidence="3 6" id="KW-0812">Transmembrane</keyword>
<keyword evidence="6" id="KW-0443">Lipid metabolism</keyword>
<evidence type="ECO:0000256" key="3">
    <source>
        <dbReference type="ARBA" id="ARBA00022692"/>
    </source>
</evidence>
<keyword evidence="2" id="KW-1003">Cell membrane</keyword>
<comment type="function">
    <text evidence="6">Catalyzes the transfer of a lysyl group from L-lysyl-tRNA(Lys) to membrane-bound phosphatidylglycerol (PG), which produces lysylphosphatidylglycerol (LPG), a major component of the bacterial membrane with a positive net charge. LPG synthesis contributes to bacterial virulence as it is involved in the resistance mechanism against cationic antimicrobial peptides (CAMP) produces by the host's immune system (defensins, cathelicidins) and by the competing microorganisms.</text>
</comment>
<comment type="similarity">
    <text evidence="6">Belongs to the LPG synthase family.</text>
</comment>
<evidence type="ECO:0000313" key="8">
    <source>
        <dbReference type="Proteomes" id="UP000723714"/>
    </source>
</evidence>
<evidence type="ECO:0000256" key="4">
    <source>
        <dbReference type="ARBA" id="ARBA00022989"/>
    </source>
</evidence>
<evidence type="ECO:0000256" key="5">
    <source>
        <dbReference type="ARBA" id="ARBA00023136"/>
    </source>
</evidence>
<dbReference type="Pfam" id="PF03706">
    <property type="entry name" value="LPG_synthase_TM"/>
    <property type="match status" value="1"/>
</dbReference>
<feature type="transmembrane region" description="Helical" evidence="6">
    <location>
        <begin position="46"/>
        <end position="68"/>
    </location>
</feature>
<keyword evidence="6" id="KW-0808">Transferase</keyword>
<evidence type="ECO:0000256" key="6">
    <source>
        <dbReference type="RuleBase" id="RU363042"/>
    </source>
</evidence>
<organism evidence="7 8">
    <name type="scientific">Faecalicatena faecalis</name>
    <dbReference type="NCBI Taxonomy" id="2726362"/>
    <lineage>
        <taxon>Bacteria</taxon>
        <taxon>Bacillati</taxon>
        <taxon>Bacillota</taxon>
        <taxon>Clostridia</taxon>
        <taxon>Lachnospirales</taxon>
        <taxon>Lachnospiraceae</taxon>
        <taxon>Faecalicatena</taxon>
    </lineage>
</organism>
<feature type="transmembrane region" description="Helical" evidence="6">
    <location>
        <begin position="117"/>
        <end position="143"/>
    </location>
</feature>
<comment type="caution">
    <text evidence="7">The sequence shown here is derived from an EMBL/GenBank/DDBJ whole genome shotgun (WGS) entry which is preliminary data.</text>
</comment>
<reference evidence="7 8" key="1">
    <citation type="submission" date="2021-06" db="EMBL/GenBank/DDBJ databases">
        <title>Faecalicatena sp. nov. isolated from porcine feces.</title>
        <authorList>
            <person name="Oh B.S."/>
            <person name="Lee J.H."/>
        </authorList>
    </citation>
    <scope>NUCLEOTIDE SEQUENCE [LARGE SCALE GENOMIC DNA]</scope>
    <source>
        <strain evidence="7 8">AGMB00832</strain>
    </source>
</reference>
<keyword evidence="6" id="KW-0046">Antibiotic resistance</keyword>
<dbReference type="EC" id="2.3.2.3" evidence="6"/>
<keyword evidence="4 6" id="KW-1133">Transmembrane helix</keyword>
<evidence type="ECO:0000256" key="1">
    <source>
        <dbReference type="ARBA" id="ARBA00004651"/>
    </source>
</evidence>
<dbReference type="NCBIfam" id="TIGR00374">
    <property type="entry name" value="flippase-like domain"/>
    <property type="match status" value="1"/>
</dbReference>
<name>A0ABS6D8D1_9FIRM</name>
<gene>
    <name evidence="6" type="primary">mprF</name>
    <name evidence="7" type="ORF">HGO97_018120</name>
</gene>
<dbReference type="PANTHER" id="PTHR37693">
    <property type="entry name" value="PHOSPHATIDYLGLYCEROL LYSYLTRANSFERASE"/>
    <property type="match status" value="1"/>
</dbReference>
<dbReference type="RefSeq" id="WP_216244342.1">
    <property type="nucleotide sequence ID" value="NZ_JABACJ020000021.1"/>
</dbReference>
<accession>A0ABS6D8D1</accession>
<evidence type="ECO:0000256" key="2">
    <source>
        <dbReference type="ARBA" id="ARBA00022475"/>
    </source>
</evidence>
<proteinExistence type="inferred from homology"/>
<feature type="transmembrane region" description="Helical" evidence="6">
    <location>
        <begin position="230"/>
        <end position="253"/>
    </location>
</feature>
<keyword evidence="8" id="KW-1185">Reference proteome</keyword>
<dbReference type="Proteomes" id="UP000723714">
    <property type="component" value="Unassembled WGS sequence"/>
</dbReference>
<dbReference type="EMBL" id="JABACJ020000021">
    <property type="protein sequence ID" value="MBU3877724.1"/>
    <property type="molecule type" value="Genomic_DNA"/>
</dbReference>
<feature type="transmembrane region" description="Helical" evidence="6">
    <location>
        <begin position="316"/>
        <end position="336"/>
    </location>
</feature>
<dbReference type="PANTHER" id="PTHR37693:SF1">
    <property type="entry name" value="INTEGRAL MEMBRANE PROTEIN"/>
    <property type="match status" value="1"/>
</dbReference>
<dbReference type="InterPro" id="IPR022791">
    <property type="entry name" value="L-PG_synthase/AglD"/>
</dbReference>
<evidence type="ECO:0000313" key="7">
    <source>
        <dbReference type="EMBL" id="MBU3877724.1"/>
    </source>
</evidence>
<feature type="transmembrane region" description="Helical" evidence="6">
    <location>
        <begin position="155"/>
        <end position="178"/>
    </location>
</feature>
<feature type="transmembrane region" description="Helical" evidence="6">
    <location>
        <begin position="7"/>
        <end position="26"/>
    </location>
</feature>
<keyword evidence="5 6" id="KW-0472">Membrane</keyword>
<sequence length="361" mass="40342">MASKKKKLINTLFLVIVFALTLYSVFKGEDLHAVLRAIMKVNPLYLLPAVAGVIVFIWGESIIIHYMLGTLKIHTKKWTCFQYSCVGFFFSAITPSASGGQPMQIYYMRKNEIPVPVSTLVLMIVTITYKSVLVVIGLFVAFFQRGFVHKYLEGILPIFYLGVALNVGCCIAMSILAFHPALAKEIMMRCLKILERLHIMKHKPERTEKLAASMDQYNATAAYLRSHVKVIINVLVITFFQRFALFFVTWFVYRAFGLHGAHIYDIVMLQAVVSVSVDMLPLPGGMGISENLFLVIFRGIFKAGLLLPAMVLSRGIAYYVQLLLSAGMTLFTHLTIGFKEQKKGTSYTVPGTKVGKTGVSP</sequence>
<comment type="subcellular location">
    <subcellularLocation>
        <location evidence="1 6">Cell membrane</location>
        <topology evidence="1 6">Multi-pass membrane protein</topology>
    </subcellularLocation>
</comment>
<protein>
    <recommendedName>
        <fullName evidence="6">Phosphatidylglycerol lysyltransferase</fullName>
        <ecNumber evidence="6">2.3.2.3</ecNumber>
    </recommendedName>
    <alternativeName>
        <fullName evidence="6">Lysylphosphatidylglycerol synthase</fullName>
    </alternativeName>
</protein>
<feature type="transmembrane region" description="Helical" evidence="6">
    <location>
        <begin position="259"/>
        <end position="280"/>
    </location>
</feature>